<sequence>MPFSIIKMLKKFIVSHGGCGGCGKSKENEILEPKPKPKPKPKPNNTSTNFYPSSSSISSLGGVYDDYYNNTSTSTFSPHCSEINDPTKISGPGGASQYPTKLGDSVAVVTDSDDPYEDFRQSMLQMILEKEIYTKDELQELLNCFLQLNSPDHHHIIVRAFMEIWNGVSSSK</sequence>
<dbReference type="EMBL" id="CM044704">
    <property type="protein sequence ID" value="KAI5666929.1"/>
    <property type="molecule type" value="Genomic_DNA"/>
</dbReference>
<gene>
    <name evidence="1" type="ORF">M9H77_16782</name>
</gene>
<organism evidence="1 2">
    <name type="scientific">Catharanthus roseus</name>
    <name type="common">Madagascar periwinkle</name>
    <name type="synonym">Vinca rosea</name>
    <dbReference type="NCBI Taxonomy" id="4058"/>
    <lineage>
        <taxon>Eukaryota</taxon>
        <taxon>Viridiplantae</taxon>
        <taxon>Streptophyta</taxon>
        <taxon>Embryophyta</taxon>
        <taxon>Tracheophyta</taxon>
        <taxon>Spermatophyta</taxon>
        <taxon>Magnoliopsida</taxon>
        <taxon>eudicotyledons</taxon>
        <taxon>Gunneridae</taxon>
        <taxon>Pentapetalae</taxon>
        <taxon>asterids</taxon>
        <taxon>lamiids</taxon>
        <taxon>Gentianales</taxon>
        <taxon>Apocynaceae</taxon>
        <taxon>Rauvolfioideae</taxon>
        <taxon>Vinceae</taxon>
        <taxon>Catharanthinae</taxon>
        <taxon>Catharanthus</taxon>
    </lineage>
</organism>
<protein>
    <submittedName>
        <fullName evidence="1">Uncharacterized protein</fullName>
    </submittedName>
</protein>
<accession>A0ACC0B2R1</accession>
<evidence type="ECO:0000313" key="1">
    <source>
        <dbReference type="EMBL" id="KAI5666929.1"/>
    </source>
</evidence>
<keyword evidence="2" id="KW-1185">Reference proteome</keyword>
<dbReference type="Proteomes" id="UP001060085">
    <property type="component" value="Linkage Group LG04"/>
</dbReference>
<proteinExistence type="predicted"/>
<comment type="caution">
    <text evidence="1">The sequence shown here is derived from an EMBL/GenBank/DDBJ whole genome shotgun (WGS) entry which is preliminary data.</text>
</comment>
<name>A0ACC0B2R1_CATRO</name>
<evidence type="ECO:0000313" key="2">
    <source>
        <dbReference type="Proteomes" id="UP001060085"/>
    </source>
</evidence>
<reference evidence="2" key="1">
    <citation type="journal article" date="2023" name="Nat. Plants">
        <title>Single-cell RNA sequencing provides a high-resolution roadmap for understanding the multicellular compartmentation of specialized metabolism.</title>
        <authorList>
            <person name="Sun S."/>
            <person name="Shen X."/>
            <person name="Li Y."/>
            <person name="Li Y."/>
            <person name="Wang S."/>
            <person name="Li R."/>
            <person name="Zhang H."/>
            <person name="Shen G."/>
            <person name="Guo B."/>
            <person name="Wei J."/>
            <person name="Xu J."/>
            <person name="St-Pierre B."/>
            <person name="Chen S."/>
            <person name="Sun C."/>
        </authorList>
    </citation>
    <scope>NUCLEOTIDE SEQUENCE [LARGE SCALE GENOMIC DNA]</scope>
</reference>